<dbReference type="GO" id="GO:0015833">
    <property type="term" value="P:peptide transport"/>
    <property type="evidence" value="ECO:0007669"/>
    <property type="project" value="TreeGrafter"/>
</dbReference>
<evidence type="ECO:0000256" key="4">
    <source>
        <dbReference type="SAM" id="SignalP"/>
    </source>
</evidence>
<reference evidence="6" key="1">
    <citation type="submission" date="2022-09" db="EMBL/GenBank/DDBJ databases">
        <title>The genome sequence of Rhodococcus aetherivorans N1.</title>
        <authorList>
            <person name="Jiang W."/>
        </authorList>
    </citation>
    <scope>NUCLEOTIDE SEQUENCE</scope>
    <source>
        <strain evidence="6">N1</strain>
    </source>
</reference>
<dbReference type="InterPro" id="IPR000914">
    <property type="entry name" value="SBP_5_dom"/>
</dbReference>
<dbReference type="Gene3D" id="3.40.190.10">
    <property type="entry name" value="Periplasmic binding protein-like II"/>
    <property type="match status" value="1"/>
</dbReference>
<dbReference type="Pfam" id="PF00496">
    <property type="entry name" value="SBP_bac_5"/>
    <property type="match status" value="1"/>
</dbReference>
<dbReference type="GO" id="GO:0043190">
    <property type="term" value="C:ATP-binding cassette (ABC) transporter complex"/>
    <property type="evidence" value="ECO:0007669"/>
    <property type="project" value="InterPro"/>
</dbReference>
<dbReference type="Gene3D" id="3.10.105.10">
    <property type="entry name" value="Dipeptide-binding Protein, Domain 3"/>
    <property type="match status" value="1"/>
</dbReference>
<dbReference type="PANTHER" id="PTHR30290:SF9">
    <property type="entry name" value="OLIGOPEPTIDE-BINDING PROTEIN APPA"/>
    <property type="match status" value="1"/>
</dbReference>
<evidence type="ECO:0000256" key="3">
    <source>
        <dbReference type="ARBA" id="ARBA00022729"/>
    </source>
</evidence>
<dbReference type="Gene3D" id="3.90.76.10">
    <property type="entry name" value="Dipeptide-binding Protein, Domain 1"/>
    <property type="match status" value="1"/>
</dbReference>
<name>A0AA46NX29_9NOCA</name>
<dbReference type="SUPFAM" id="SSF53850">
    <property type="entry name" value="Periplasmic binding protein-like II"/>
    <property type="match status" value="1"/>
</dbReference>
<dbReference type="AlphaFoldDB" id="A0AA46NX29"/>
<dbReference type="GeneID" id="83620388"/>
<dbReference type="GO" id="GO:0042597">
    <property type="term" value="C:periplasmic space"/>
    <property type="evidence" value="ECO:0007669"/>
    <property type="project" value="UniProtKB-ARBA"/>
</dbReference>
<evidence type="ECO:0000259" key="5">
    <source>
        <dbReference type="Pfam" id="PF00496"/>
    </source>
</evidence>
<dbReference type="InterPro" id="IPR039424">
    <property type="entry name" value="SBP_5"/>
</dbReference>
<feature type="chain" id="PRO_5041257233" evidence="4">
    <location>
        <begin position="30"/>
        <end position="530"/>
    </location>
</feature>
<dbReference type="GO" id="GO:1904680">
    <property type="term" value="F:peptide transmembrane transporter activity"/>
    <property type="evidence" value="ECO:0007669"/>
    <property type="project" value="TreeGrafter"/>
</dbReference>
<comment type="similarity">
    <text evidence="1">Belongs to the bacterial solute-binding protein 5 family.</text>
</comment>
<keyword evidence="3 4" id="KW-0732">Signal</keyword>
<keyword evidence="2" id="KW-0813">Transport</keyword>
<dbReference type="PANTHER" id="PTHR30290">
    <property type="entry name" value="PERIPLASMIC BINDING COMPONENT OF ABC TRANSPORTER"/>
    <property type="match status" value="1"/>
</dbReference>
<evidence type="ECO:0000313" key="6">
    <source>
        <dbReference type="EMBL" id="UYF95723.1"/>
    </source>
</evidence>
<dbReference type="EMBL" id="CP106982">
    <property type="protein sequence ID" value="UYF95723.1"/>
    <property type="molecule type" value="Genomic_DNA"/>
</dbReference>
<evidence type="ECO:0000256" key="2">
    <source>
        <dbReference type="ARBA" id="ARBA00022448"/>
    </source>
</evidence>
<dbReference type="RefSeq" id="WP_161997169.1">
    <property type="nucleotide sequence ID" value="NZ_CAVJ010000231.1"/>
</dbReference>
<feature type="domain" description="Solute-binding protein family 5" evidence="5">
    <location>
        <begin position="89"/>
        <end position="418"/>
    </location>
</feature>
<dbReference type="PROSITE" id="PS51257">
    <property type="entry name" value="PROKAR_LIPOPROTEIN"/>
    <property type="match status" value="1"/>
</dbReference>
<proteinExistence type="inferred from homology"/>
<dbReference type="PIRSF" id="PIRSF002741">
    <property type="entry name" value="MppA"/>
    <property type="match status" value="1"/>
</dbReference>
<accession>A0AA46NX29</accession>
<sequence>MRKRNRLAAVAAGLTVVWLVAGCASGGAAGGDSSESPSDGGDFVTGLYLEPRGLDPHRQVFWETYRVSRNIFEPLVGEDLTRAEGTPDLVPVLATSWEHSGDGRTWTFRLRDGVTFHDGTSFDAEALHKNVRRVWDRSYEFFDEESAGRVKVWFGGLLKAAPTGEHTYTFEFERPFLGFPRILAQSMYTLPVGNPAIWERYGNDGFAEHPEGTGPYRFVSRAIGDRIVLERNDGYWGERPHLDSLTFRIIPNNQTRVASLLGGEVDLISYVQPDDVETLENAGLHVPEGTGAELIYFSFNRRNPVFDDDRVRQALVHGLDRQALADEVYNGYAAPQYSFLPPGNEAYRADVKDFEYDPDRARQLLAEAGYGPGQLRFNLVIDVANENVGQWLQAHLKEIGVEADVVSLDRVNYSARVYNPQPGDGLNIDEFGETDAEWLYNGFNGLVNRGLKPEQYPEVTQAIETALYTAEPDRRIALWQKAEEELRRRALVIPAVNLNRYYATGPNVEGFTFASTNWYDLSNVWLTDIR</sequence>
<protein>
    <submittedName>
        <fullName evidence="6">ABC transporter substrate-binding protein</fullName>
    </submittedName>
</protein>
<dbReference type="Proteomes" id="UP001163947">
    <property type="component" value="Chromosome"/>
</dbReference>
<feature type="signal peptide" evidence="4">
    <location>
        <begin position="1"/>
        <end position="29"/>
    </location>
</feature>
<evidence type="ECO:0000313" key="7">
    <source>
        <dbReference type="Proteomes" id="UP001163947"/>
    </source>
</evidence>
<organism evidence="6 7">
    <name type="scientific">Rhodococcus aetherivorans</name>
    <dbReference type="NCBI Taxonomy" id="191292"/>
    <lineage>
        <taxon>Bacteria</taxon>
        <taxon>Bacillati</taxon>
        <taxon>Actinomycetota</taxon>
        <taxon>Actinomycetes</taxon>
        <taxon>Mycobacteriales</taxon>
        <taxon>Nocardiaceae</taxon>
        <taxon>Rhodococcus</taxon>
    </lineage>
</organism>
<evidence type="ECO:0000256" key="1">
    <source>
        <dbReference type="ARBA" id="ARBA00005695"/>
    </source>
</evidence>
<gene>
    <name evidence="6" type="ORF">OCS65_08185</name>
</gene>
<dbReference type="InterPro" id="IPR030678">
    <property type="entry name" value="Peptide/Ni-bd"/>
</dbReference>